<dbReference type="Proteomes" id="UP000824533">
    <property type="component" value="Linkage Group LG11"/>
</dbReference>
<gene>
    <name evidence="1" type="ORF">K1T71_006790</name>
</gene>
<evidence type="ECO:0000313" key="2">
    <source>
        <dbReference type="Proteomes" id="UP000824533"/>
    </source>
</evidence>
<accession>A0ACC1D255</accession>
<keyword evidence="2" id="KW-1185">Reference proteome</keyword>
<proteinExistence type="predicted"/>
<organism evidence="1 2">
    <name type="scientific">Dendrolimus kikuchii</name>
    <dbReference type="NCBI Taxonomy" id="765133"/>
    <lineage>
        <taxon>Eukaryota</taxon>
        <taxon>Metazoa</taxon>
        <taxon>Ecdysozoa</taxon>
        <taxon>Arthropoda</taxon>
        <taxon>Hexapoda</taxon>
        <taxon>Insecta</taxon>
        <taxon>Pterygota</taxon>
        <taxon>Neoptera</taxon>
        <taxon>Endopterygota</taxon>
        <taxon>Lepidoptera</taxon>
        <taxon>Glossata</taxon>
        <taxon>Ditrysia</taxon>
        <taxon>Bombycoidea</taxon>
        <taxon>Lasiocampidae</taxon>
        <taxon>Dendrolimus</taxon>
    </lineage>
</organism>
<name>A0ACC1D255_9NEOP</name>
<reference evidence="1 2" key="1">
    <citation type="journal article" date="2021" name="Front. Genet.">
        <title>Chromosome-Level Genome Assembly Reveals Significant Gene Expansion in the Toll and IMD Signaling Pathways of Dendrolimus kikuchii.</title>
        <authorList>
            <person name="Zhou J."/>
            <person name="Wu P."/>
            <person name="Xiong Z."/>
            <person name="Liu N."/>
            <person name="Zhao N."/>
            <person name="Ji M."/>
            <person name="Qiu Y."/>
            <person name="Yang B."/>
        </authorList>
    </citation>
    <scope>NUCLEOTIDE SEQUENCE [LARGE SCALE GENOMIC DNA]</scope>
    <source>
        <strain evidence="1">Ann1</strain>
    </source>
</reference>
<protein>
    <submittedName>
        <fullName evidence="1">Uncharacterized protein</fullName>
    </submittedName>
</protein>
<sequence>MSDSVEDLIKKYKESVFYGRHPRSIGLFTIPEYPEYESKRGMWSAALDAILTTLRYLAPATLLTLFWGQQSFFFRILKHIDLAFRAIVFSSEEQKKSVLEWLAEAGPVRVDSLDTVWKHGWIVCGVLDAALPGACAGHPPTKLSMKHAQAIADHYLGVEPVFSRQELESNDALSKHQEWKLATYLDRIRQALGKLTPPVSKPTSQRTSPESTQFTLDYVAKGSGLTAAQTNNKMYFKIYPTAQQAIDPGEITILIRGPKDTYGMTVLPPILGKAQIIRQKLLGLQSKQNFTESTLPITQGAAYLRNYGKNDMNKTYFIPRTRYDIEIDVEQKSDHAKVSYKVSLDGRYEIYLTSRGQNIVGSPFSVTATRDVIGMLERDSFCLEDGEEIDIVDVKTDRKVVLRIVDFVTEKMLLKENGTLEKITEDEAKLLMSSNSNDKLTQTCKSCNASVILKEQHLHQDKTNKFNQLANKIIKMNRVCKVFNDLVEEKLFQTSLNAFMRPNQQYIPDIVNSTFNDSLTNPFIVTEKVDKFIVPERISVSICTEKSKSCINEVMDISATIHGDTKVSESKTNITKSSNTNSPDSLEKFTPYSELIDQDSIDRSTPLSANNPFFNDIYEENFTLQKDLRTYVTSEYETNNSQNEETRDSSIKIIIQQSDSLPSPIKNNPFIDENVMELGRPKSPVFKIISGEVPEQDDSIYAETRNELISEEMLGNEFINPFFVHHHHPNSHEQLPIADFIIGAPVSLPPMIRVPSPEPITDQMRSLSITPEEMRNERTNLFDHKNNIENKMDNPSDIPRPDFLSSNTLGVPQHLPRTDNLSVSSTFHSLESTETIDNSNASTTSENQHELYNLDPSDRNSPPRKDMWDSAYVSIDENNISPDSNNNCENTIICEAINKPRASPSDNKYGLKQEEISNMGPAEREIWETCNELNDNIINEDIKPSRWDFKRPTFTPIIEENDRSMSSGAKEATNTELTKNSETDSVTVAFAELNDIYQEYFNTPELMSTTFTTPTITNLDDPQNFEIQDKIEVQSNASVDSASANVADVKRHKENLEGEISEVQANVTESVSVSPTLQNKTNEDINEYYTQNKSEIKFCAKRSNIVSEKKKYWDEKIMQIEAKSKEAATLQRKRPASKQLKHDSLTKRKGKQIVKNLLNGGNYNQTMPVKSNETIDLQRRQVLETKLQQPVNRLTAAEQENSDEKLVEKWKKYWDDKLETVIKNTDLDSKHVNSLKPRGPSPKSSQKEQPQIDLPISPRKQRQILGKVKQEESKADIINGNQKILDNKSKTSPLQIKQELLKQIKSEVKHTNENKNKETEYKPLSFLRRVKQLKQVSDTYNEKETTKKEVTDICDGIKTDCKETKFKPSPLPIKQEIPEEVYKAFETSPKRFFGTSRKHILNKIDTFLGKPKVEHKTSIDVTDSSHDSGLVSSRISLFHNLTNTEELPWDRKKSQSLHNIHQRKDSEKSVCNDFRDSEKSSVSSVADNSEFNINAESQNICPSESLVKYSPIINKDETSEKTILSDKKIQRLDTSNKISSLDETTFSNANQVIKDTKDPTSLKNQALNLEQKSLQENKYNKNEMLRRISISKSEMDIFNKVPNEPVDDYPDRYKSCDELPKTNVKSFISLYESASRTSIDAKPVKRMYRTSSMDSHKCLQTISTTSDAAKSFRANSHSVLRPNSTNSDSSELKYQSPKRLTLAKRSDTLSSLDTEDSIDIKVIKNEGTETTYVCLSDIELEIVESSPDQSTESSPEKTTVAAHIEYKNRFKSAKEYFQSLEELREIKKPRKLNECELLLRKQSTESLNGDKPQKRVKKKVKSRSLPSSEISKIWNQLQESQKEESSTKLVKISEKFNVDDLFNDVMEGRLSRQGSLRGIPHKKAVLEAFRSMENISDKKLSSYDLTVTEINDFGKDNKGRNAQSYLSEYPYLPTTDPSKYHSRLDPKASGLISFKELLETKPRRNSVPDLRLNPKFTVDL</sequence>
<evidence type="ECO:0000313" key="1">
    <source>
        <dbReference type="EMBL" id="KAJ0177917.1"/>
    </source>
</evidence>
<comment type="caution">
    <text evidence="1">The sequence shown here is derived from an EMBL/GenBank/DDBJ whole genome shotgun (WGS) entry which is preliminary data.</text>
</comment>
<dbReference type="EMBL" id="CM034397">
    <property type="protein sequence ID" value="KAJ0177917.1"/>
    <property type="molecule type" value="Genomic_DNA"/>
</dbReference>